<evidence type="ECO:0000256" key="5">
    <source>
        <dbReference type="SAM" id="MobiDB-lite"/>
    </source>
</evidence>
<name>A0A9W7SPN6_9PEZI</name>
<dbReference type="PROSITE" id="PS00518">
    <property type="entry name" value="ZF_RING_1"/>
    <property type="match status" value="1"/>
</dbReference>
<feature type="coiled-coil region" evidence="4">
    <location>
        <begin position="413"/>
        <end position="450"/>
    </location>
</feature>
<gene>
    <name evidence="6" type="ORF">Tdes44962_MAKER03422</name>
</gene>
<dbReference type="Proteomes" id="UP001138500">
    <property type="component" value="Unassembled WGS sequence"/>
</dbReference>
<dbReference type="InterPro" id="IPR016813">
    <property type="entry name" value="NADH_Ub_cplx-1_21kDa"/>
</dbReference>
<dbReference type="InterPro" id="IPR017907">
    <property type="entry name" value="Znf_RING_CS"/>
</dbReference>
<keyword evidence="1" id="KW-0479">Metal-binding</keyword>
<feature type="region of interest" description="Disordered" evidence="5">
    <location>
        <begin position="598"/>
        <end position="673"/>
    </location>
</feature>
<dbReference type="EMBL" id="RIBY02001979">
    <property type="protein sequence ID" value="KAH9826429.1"/>
    <property type="molecule type" value="Genomic_DNA"/>
</dbReference>
<proteinExistence type="predicted"/>
<reference evidence="6 7" key="1">
    <citation type="journal article" date="2018" name="IMA Fungus">
        <title>IMA Genome-F 10: Nine draft genome sequences of Claviceps purpurea s.lat., including C. arundinis, C. humidiphila, and C. cf. spartinae, pseudomolecules for the pitch canker pathogen Fusarium circinatum, draft genome of Davidsoniella eucalypti, Grosmannia galeiformis, Quambalaria eucalypti, and Teratosphaeria destructans.</title>
        <authorList>
            <person name="Wingfield B.D."/>
            <person name="Liu M."/>
            <person name="Nguyen H.D."/>
            <person name="Lane F.A."/>
            <person name="Morgan S.W."/>
            <person name="De Vos L."/>
            <person name="Wilken P.M."/>
            <person name="Duong T.A."/>
            <person name="Aylward J."/>
            <person name="Coetzee M.P."/>
            <person name="Dadej K."/>
            <person name="De Beer Z.W."/>
            <person name="Findlay W."/>
            <person name="Havenga M."/>
            <person name="Kolarik M."/>
            <person name="Menzies J.G."/>
            <person name="Naidoo K."/>
            <person name="Pochopski O."/>
            <person name="Shoukouhi P."/>
            <person name="Santana Q.C."/>
            <person name="Seifert K.A."/>
            <person name="Soal N."/>
            <person name="Steenkamp E.T."/>
            <person name="Tatham C.T."/>
            <person name="van der Nest M.A."/>
            <person name="Wingfield M.J."/>
        </authorList>
    </citation>
    <scope>NUCLEOTIDE SEQUENCE [LARGE SCALE GENOMIC DNA]</scope>
    <source>
        <strain evidence="6">CMW44962</strain>
    </source>
</reference>
<keyword evidence="7" id="KW-1185">Reference proteome</keyword>
<evidence type="ECO:0000313" key="6">
    <source>
        <dbReference type="EMBL" id="KAH9826429.1"/>
    </source>
</evidence>
<feature type="compositionally biased region" description="Low complexity" evidence="5">
    <location>
        <begin position="512"/>
        <end position="521"/>
    </location>
</feature>
<evidence type="ECO:0000256" key="2">
    <source>
        <dbReference type="ARBA" id="ARBA00022771"/>
    </source>
</evidence>
<evidence type="ECO:0000256" key="1">
    <source>
        <dbReference type="ARBA" id="ARBA00022723"/>
    </source>
</evidence>
<reference evidence="6 7" key="2">
    <citation type="journal article" date="2021" name="Curr. Genet.">
        <title>Genetic response to nitrogen starvation in the aggressive Eucalyptus foliar pathogen Teratosphaeria destructans.</title>
        <authorList>
            <person name="Havenga M."/>
            <person name="Wingfield B.D."/>
            <person name="Wingfield M.J."/>
            <person name="Dreyer L.L."/>
            <person name="Roets F."/>
            <person name="Aylward J."/>
        </authorList>
    </citation>
    <scope>NUCLEOTIDE SEQUENCE [LARGE SCALE GENOMIC DNA]</scope>
    <source>
        <strain evidence="6">CMW44962</strain>
    </source>
</reference>
<dbReference type="OrthoDB" id="2093493at2759"/>
<protein>
    <submittedName>
        <fullName evidence="6">NADH-ubiquinone oxidoreductase</fullName>
    </submittedName>
</protein>
<dbReference type="GO" id="GO:0008270">
    <property type="term" value="F:zinc ion binding"/>
    <property type="evidence" value="ECO:0007669"/>
    <property type="project" value="UniProtKB-KW"/>
</dbReference>
<comment type="caution">
    <text evidence="6">The sequence shown here is derived from an EMBL/GenBank/DDBJ whole genome shotgun (WGS) entry which is preliminary data.</text>
</comment>
<feature type="region of interest" description="Disordered" evidence="5">
    <location>
        <begin position="718"/>
        <end position="919"/>
    </location>
</feature>
<dbReference type="PANTHER" id="PTHR37325">
    <property type="entry name" value="OXIDOREDUCTASE 21 KDA SUBUNIT, PUTATIVE (AFU_ORTHOLOGUE AFUA_4G05910)-RELATED"/>
    <property type="match status" value="1"/>
</dbReference>
<sequence length="919" mass="103296">MRDLCSGRPEKCLVRALVNRGKQLHGPAHCVRIHTDNHSRLKNLTTQRSRVTMAAAGSSAKSAMSRVGRTAQAQAYKKYTVQPTGIWARINNWLAVDPKRSTGVPLNPQFRNPPPGGNDPTLYDDPVTVPAGDLAENPYWKRDVRRQYPRLSVVRQPDVVALLTVGSAAAPKEEVLQIGEAGTKQLVALKDEGERGLSTFFQKDASATKAVLAPNGLPPLPPSRHAAGKRYELLKEQTYGPQRARKLAMSSAPKGTRSVQEIVLSCGTCQATVSELYATKESNLGFHSDSGDEVGFVTKLWFAECTHIICQKCLPGGGVSFFSEDRRPHSQCPQCFEQGDEQAKELWYIRGLDVGEYEPPFPQKWLQCPPDELNNPGTEALRFQYTHILRYAQGAARHWKNAEQNGRHLQSAMRTEREQCHRLQNELLEMQTRVEELEQKEAQLQKWEMRKPEINHYLSVVGTMAKDIAAMRGELQGLGYEVPQRSYMFQPADCIDVSKPQDNSHRAEQSCSSESSLVARDSSSRSRKRKLAELVPETDDNGTLQSSRRKRSRELMPPPFTRPRRDTFEAQGSRRVDGNRLSSHPPFRVYEDEILHLPEPDQPQRSDAILRPPASEWNRRALPLRPLPRPGGTAEHTSFEPRQSSTRTAVSHRDHASTQTSTRRGLPVQTREPHLHIPRSRISQYESHYGTFTEPERDVVRQPLQELSTSILNRQLYERPPSSHHHQSSAATAPAVRQSDQARASVPSPFFSRSTAPYPAHTLPANRSLAARPRHPSPHQMAAPIPPYVLPSPRLHQPTDQPRPISPIDHQSRIHVPNDPPLFRRPPPRSQLPRHPPQPHRTAHILPSVASRTPPPPRARVTLTPDTRPRHSQEQLLSRIPGVMRAARDSRFPDRVRGGKSREGAPLVSQAGGRRSVRR</sequence>
<evidence type="ECO:0000313" key="7">
    <source>
        <dbReference type="Proteomes" id="UP001138500"/>
    </source>
</evidence>
<evidence type="ECO:0000256" key="3">
    <source>
        <dbReference type="ARBA" id="ARBA00022833"/>
    </source>
</evidence>
<accession>A0A9W7SPN6</accession>
<feature type="compositionally biased region" description="Polar residues" evidence="5">
    <location>
        <begin position="640"/>
        <end position="649"/>
    </location>
</feature>
<dbReference type="PANTHER" id="PTHR37325:SF1">
    <property type="entry name" value="OXIDOREDUCTASE 21 KDA SUBUNIT, PUTATIVE (AFU_ORTHOLOGUE AFUA_4G05910)-RELATED"/>
    <property type="match status" value="1"/>
</dbReference>
<keyword evidence="2" id="KW-0863">Zinc-finger</keyword>
<feature type="compositionally biased region" description="Pro residues" evidence="5">
    <location>
        <begin position="818"/>
        <end position="836"/>
    </location>
</feature>
<feature type="compositionally biased region" description="Basic and acidic residues" evidence="5">
    <location>
        <begin position="886"/>
        <end position="903"/>
    </location>
</feature>
<keyword evidence="3" id="KW-0862">Zinc</keyword>
<organism evidence="6 7">
    <name type="scientific">Teratosphaeria destructans</name>
    <dbReference type="NCBI Taxonomy" id="418781"/>
    <lineage>
        <taxon>Eukaryota</taxon>
        <taxon>Fungi</taxon>
        <taxon>Dikarya</taxon>
        <taxon>Ascomycota</taxon>
        <taxon>Pezizomycotina</taxon>
        <taxon>Dothideomycetes</taxon>
        <taxon>Dothideomycetidae</taxon>
        <taxon>Mycosphaerellales</taxon>
        <taxon>Teratosphaeriaceae</taxon>
        <taxon>Teratosphaeria</taxon>
    </lineage>
</organism>
<feature type="region of interest" description="Disordered" evidence="5">
    <location>
        <begin position="498"/>
        <end position="585"/>
    </location>
</feature>
<keyword evidence="4" id="KW-0175">Coiled coil</keyword>
<dbReference type="CDD" id="cd22849">
    <property type="entry name" value="NuzM"/>
    <property type="match status" value="1"/>
</dbReference>
<evidence type="ECO:0000256" key="4">
    <source>
        <dbReference type="SAM" id="Coils"/>
    </source>
</evidence>
<dbReference type="AlphaFoldDB" id="A0A9W7SPN6"/>
<feature type="compositionally biased region" description="Basic and acidic residues" evidence="5">
    <location>
        <begin position="563"/>
        <end position="578"/>
    </location>
</feature>